<feature type="transmembrane region" description="Helical" evidence="1">
    <location>
        <begin position="47"/>
        <end position="68"/>
    </location>
</feature>
<dbReference type="Proteomes" id="UP001359559">
    <property type="component" value="Unassembled WGS sequence"/>
</dbReference>
<protein>
    <submittedName>
        <fullName evidence="2">Uncharacterized protein</fullName>
    </submittedName>
</protein>
<name>A0AAN9JQR6_CLITE</name>
<organism evidence="2 3">
    <name type="scientific">Clitoria ternatea</name>
    <name type="common">Butterfly pea</name>
    <dbReference type="NCBI Taxonomy" id="43366"/>
    <lineage>
        <taxon>Eukaryota</taxon>
        <taxon>Viridiplantae</taxon>
        <taxon>Streptophyta</taxon>
        <taxon>Embryophyta</taxon>
        <taxon>Tracheophyta</taxon>
        <taxon>Spermatophyta</taxon>
        <taxon>Magnoliopsida</taxon>
        <taxon>eudicotyledons</taxon>
        <taxon>Gunneridae</taxon>
        <taxon>Pentapetalae</taxon>
        <taxon>rosids</taxon>
        <taxon>fabids</taxon>
        <taxon>Fabales</taxon>
        <taxon>Fabaceae</taxon>
        <taxon>Papilionoideae</taxon>
        <taxon>50 kb inversion clade</taxon>
        <taxon>NPAAA clade</taxon>
        <taxon>indigoferoid/millettioid clade</taxon>
        <taxon>Phaseoleae</taxon>
        <taxon>Clitoria</taxon>
    </lineage>
</organism>
<reference evidence="2 3" key="1">
    <citation type="submission" date="2024-01" db="EMBL/GenBank/DDBJ databases">
        <title>The genomes of 5 underutilized Papilionoideae crops provide insights into root nodulation and disease resistance.</title>
        <authorList>
            <person name="Yuan L."/>
        </authorList>
    </citation>
    <scope>NUCLEOTIDE SEQUENCE [LARGE SCALE GENOMIC DNA]</scope>
    <source>
        <strain evidence="2">LY-2023</strain>
        <tissue evidence="2">Leaf</tissue>
    </source>
</reference>
<dbReference type="EMBL" id="JAYKXN010000003">
    <property type="protein sequence ID" value="KAK7302606.1"/>
    <property type="molecule type" value="Genomic_DNA"/>
</dbReference>
<keyword evidence="3" id="KW-1185">Reference proteome</keyword>
<comment type="caution">
    <text evidence="2">The sequence shown here is derived from an EMBL/GenBank/DDBJ whole genome shotgun (WGS) entry which is preliminary data.</text>
</comment>
<evidence type="ECO:0000313" key="3">
    <source>
        <dbReference type="Proteomes" id="UP001359559"/>
    </source>
</evidence>
<accession>A0AAN9JQR6</accession>
<sequence>MNNLFSFRRYNIRSLIFVFNVGVHFFTMRPFQFSTELCCMNNEVESFAQWVGTLTFILYLFPFINVVTNNIWDSIYASEILLVAYMILLSYLFAK</sequence>
<evidence type="ECO:0000256" key="1">
    <source>
        <dbReference type="SAM" id="Phobius"/>
    </source>
</evidence>
<keyword evidence="1" id="KW-0812">Transmembrane</keyword>
<evidence type="ECO:0000313" key="2">
    <source>
        <dbReference type="EMBL" id="KAK7302606.1"/>
    </source>
</evidence>
<feature type="transmembrane region" description="Helical" evidence="1">
    <location>
        <begin position="12"/>
        <end position="27"/>
    </location>
</feature>
<gene>
    <name evidence="2" type="ORF">RJT34_13498</name>
</gene>
<keyword evidence="1" id="KW-1133">Transmembrane helix</keyword>
<proteinExistence type="predicted"/>
<keyword evidence="1" id="KW-0472">Membrane</keyword>
<dbReference type="AlphaFoldDB" id="A0AAN9JQR6"/>
<feature type="transmembrane region" description="Helical" evidence="1">
    <location>
        <begin position="75"/>
        <end position="94"/>
    </location>
</feature>